<evidence type="ECO:0000256" key="4">
    <source>
        <dbReference type="ARBA" id="ARBA00023136"/>
    </source>
</evidence>
<protein>
    <submittedName>
        <fullName evidence="6">Uncharacterized protein</fullName>
    </submittedName>
</protein>
<dbReference type="PANTHER" id="PTHR21676">
    <property type="entry name" value="PROTEIN STUM"/>
    <property type="match status" value="1"/>
</dbReference>
<proteinExistence type="predicted"/>
<evidence type="ECO:0000256" key="5">
    <source>
        <dbReference type="SAM" id="Phobius"/>
    </source>
</evidence>
<dbReference type="InParanoid" id="A0A078AI35"/>
<dbReference type="OrthoDB" id="361532at2759"/>
<dbReference type="EMBL" id="CCKQ01009673">
    <property type="protein sequence ID" value="CDW81177.1"/>
    <property type="molecule type" value="Genomic_DNA"/>
</dbReference>
<gene>
    <name evidence="6" type="primary">Contig16177.g795</name>
    <name evidence="6" type="ORF">STYLEM_10187</name>
</gene>
<reference evidence="6 7" key="1">
    <citation type="submission" date="2014-06" db="EMBL/GenBank/DDBJ databases">
        <authorList>
            <person name="Swart Estienne"/>
        </authorList>
    </citation>
    <scope>NUCLEOTIDE SEQUENCE [LARGE SCALE GENOMIC DNA]</scope>
    <source>
        <strain evidence="6 7">130c</strain>
    </source>
</reference>
<keyword evidence="4 5" id="KW-0472">Membrane</keyword>
<evidence type="ECO:0000256" key="2">
    <source>
        <dbReference type="ARBA" id="ARBA00022692"/>
    </source>
</evidence>
<dbReference type="GO" id="GO:0016020">
    <property type="term" value="C:membrane"/>
    <property type="evidence" value="ECO:0007669"/>
    <property type="project" value="UniProtKB-SubCell"/>
</dbReference>
<comment type="subcellular location">
    <subcellularLocation>
        <location evidence="1">Membrane</location>
        <topology evidence="1">Multi-pass membrane protein</topology>
    </subcellularLocation>
</comment>
<evidence type="ECO:0000313" key="6">
    <source>
        <dbReference type="EMBL" id="CDW81177.1"/>
    </source>
</evidence>
<dbReference type="InterPro" id="IPR026673">
    <property type="entry name" value="SPEC3/Stum"/>
</dbReference>
<evidence type="ECO:0000313" key="7">
    <source>
        <dbReference type="Proteomes" id="UP000039865"/>
    </source>
</evidence>
<sequence>MYQLSQQFRIQRIYDNQPQQNQQEIDRDREIALKYMKERILHPDERDMLVWNLVTDVPLIRSPWQYLCFILNVIIPEKWSKTLFMVGIFQLLLAYLIIGWAFSIYWGILIVRKSWEDKKELELFLQKTQLRSDQASAANQNQNQNRR</sequence>
<keyword evidence="2 5" id="KW-0812">Transmembrane</keyword>
<dbReference type="AlphaFoldDB" id="A0A078AI35"/>
<accession>A0A078AI35</accession>
<evidence type="ECO:0000256" key="3">
    <source>
        <dbReference type="ARBA" id="ARBA00022989"/>
    </source>
</evidence>
<keyword evidence="7" id="KW-1185">Reference proteome</keyword>
<dbReference type="PANTHER" id="PTHR21676:SF6">
    <property type="entry name" value="PROTEIN STUM"/>
    <property type="match status" value="1"/>
</dbReference>
<organism evidence="6 7">
    <name type="scientific">Stylonychia lemnae</name>
    <name type="common">Ciliate</name>
    <dbReference type="NCBI Taxonomy" id="5949"/>
    <lineage>
        <taxon>Eukaryota</taxon>
        <taxon>Sar</taxon>
        <taxon>Alveolata</taxon>
        <taxon>Ciliophora</taxon>
        <taxon>Intramacronucleata</taxon>
        <taxon>Spirotrichea</taxon>
        <taxon>Stichotrichia</taxon>
        <taxon>Sporadotrichida</taxon>
        <taxon>Oxytrichidae</taxon>
        <taxon>Stylonychinae</taxon>
        <taxon>Stylonychia</taxon>
    </lineage>
</organism>
<feature type="transmembrane region" description="Helical" evidence="5">
    <location>
        <begin position="88"/>
        <end position="111"/>
    </location>
</feature>
<name>A0A078AI35_STYLE</name>
<evidence type="ECO:0000256" key="1">
    <source>
        <dbReference type="ARBA" id="ARBA00004141"/>
    </source>
</evidence>
<dbReference type="Proteomes" id="UP000039865">
    <property type="component" value="Unassembled WGS sequence"/>
</dbReference>
<keyword evidence="3 5" id="KW-1133">Transmembrane helix</keyword>